<dbReference type="GO" id="GO:0034599">
    <property type="term" value="P:cellular response to oxidative stress"/>
    <property type="evidence" value="ECO:0007669"/>
    <property type="project" value="TreeGrafter"/>
</dbReference>
<name>A0A4V1Q5C2_9AGAR</name>
<organism evidence="3 4">
    <name type="scientific">Candolleomyces aberdarensis</name>
    <dbReference type="NCBI Taxonomy" id="2316362"/>
    <lineage>
        <taxon>Eukaryota</taxon>
        <taxon>Fungi</taxon>
        <taxon>Dikarya</taxon>
        <taxon>Basidiomycota</taxon>
        <taxon>Agaricomycotina</taxon>
        <taxon>Agaricomycetes</taxon>
        <taxon>Agaricomycetidae</taxon>
        <taxon>Agaricales</taxon>
        <taxon>Agaricineae</taxon>
        <taxon>Psathyrellaceae</taxon>
        <taxon>Candolleomyces</taxon>
    </lineage>
</organism>
<evidence type="ECO:0000313" key="4">
    <source>
        <dbReference type="Proteomes" id="UP000290288"/>
    </source>
</evidence>
<dbReference type="Proteomes" id="UP000290288">
    <property type="component" value="Unassembled WGS sequence"/>
</dbReference>
<evidence type="ECO:0000313" key="3">
    <source>
        <dbReference type="EMBL" id="RXW25078.1"/>
    </source>
</evidence>
<dbReference type="CDD" id="cd03419">
    <property type="entry name" value="GRX_GRXh_1_2_like"/>
    <property type="match status" value="1"/>
</dbReference>
<sequence>MQGGTSSFRRRRVILCIALFVFGLVLYYAPWELPASVKESGLSGRLSRANIAQLTKGQKEVGEIYGLLHLVTSDMPENEHVLSSTELDPTKPVDWSVYAAGEPKIDWVKEAARIDKVHPIVVFSKTYCPYSRKAKALLASYDISPPPKVVEVDVRDDGNVLKQLLTRLTAHSTFPNIIIQGKTIGGSDNLDLLHSQKELRTLIEQAGAKARKSGLESD</sequence>
<evidence type="ECO:0000259" key="2">
    <source>
        <dbReference type="Pfam" id="PF00462"/>
    </source>
</evidence>
<feature type="transmembrane region" description="Helical" evidence="1">
    <location>
        <begin position="12"/>
        <end position="31"/>
    </location>
</feature>
<dbReference type="GO" id="GO:0005796">
    <property type="term" value="C:Golgi lumen"/>
    <property type="evidence" value="ECO:0007669"/>
    <property type="project" value="TreeGrafter"/>
</dbReference>
<feature type="domain" description="Glutaredoxin" evidence="2">
    <location>
        <begin position="120"/>
        <end position="183"/>
    </location>
</feature>
<dbReference type="GO" id="GO:0005801">
    <property type="term" value="C:cis-Golgi network"/>
    <property type="evidence" value="ECO:0007669"/>
    <property type="project" value="TreeGrafter"/>
</dbReference>
<dbReference type="PROSITE" id="PS51354">
    <property type="entry name" value="GLUTAREDOXIN_2"/>
    <property type="match status" value="1"/>
</dbReference>
<protein>
    <recommendedName>
        <fullName evidence="2">Glutaredoxin domain-containing protein</fullName>
    </recommendedName>
</protein>
<dbReference type="PANTHER" id="PTHR45694">
    <property type="entry name" value="GLUTAREDOXIN 2"/>
    <property type="match status" value="1"/>
</dbReference>
<comment type="caution">
    <text evidence="3">The sequence shown here is derived from an EMBL/GenBank/DDBJ whole genome shotgun (WGS) entry which is preliminary data.</text>
</comment>
<dbReference type="InterPro" id="IPR036249">
    <property type="entry name" value="Thioredoxin-like_sf"/>
</dbReference>
<gene>
    <name evidence="3" type="ORF">EST38_g795</name>
</gene>
<accession>A0A4V1Q5C2</accession>
<keyword evidence="1" id="KW-1133">Transmembrane helix</keyword>
<dbReference type="GO" id="GO:0000324">
    <property type="term" value="C:fungal-type vacuole"/>
    <property type="evidence" value="ECO:0007669"/>
    <property type="project" value="TreeGrafter"/>
</dbReference>
<proteinExistence type="predicted"/>
<dbReference type="SUPFAM" id="SSF52833">
    <property type="entry name" value="Thioredoxin-like"/>
    <property type="match status" value="1"/>
</dbReference>
<dbReference type="PRINTS" id="PR00160">
    <property type="entry name" value="GLUTAREDOXIN"/>
</dbReference>
<dbReference type="OrthoDB" id="423313at2759"/>
<dbReference type="Pfam" id="PF00462">
    <property type="entry name" value="Glutaredoxin"/>
    <property type="match status" value="1"/>
</dbReference>
<dbReference type="AlphaFoldDB" id="A0A4V1Q5C2"/>
<dbReference type="EMBL" id="SDEE01000010">
    <property type="protein sequence ID" value="RXW25078.1"/>
    <property type="molecule type" value="Genomic_DNA"/>
</dbReference>
<dbReference type="GO" id="GO:0015038">
    <property type="term" value="F:glutathione disulfide oxidoreductase activity"/>
    <property type="evidence" value="ECO:0007669"/>
    <property type="project" value="TreeGrafter"/>
</dbReference>
<keyword evidence="4" id="KW-1185">Reference proteome</keyword>
<keyword evidence="1" id="KW-0472">Membrane</keyword>
<dbReference type="InterPro" id="IPR002109">
    <property type="entry name" value="Glutaredoxin"/>
</dbReference>
<dbReference type="PANTHER" id="PTHR45694:SF5">
    <property type="entry name" value="GLUTAREDOXIN 2"/>
    <property type="match status" value="1"/>
</dbReference>
<dbReference type="STRING" id="2316362.A0A4V1Q5C2"/>
<dbReference type="InterPro" id="IPR014025">
    <property type="entry name" value="Glutaredoxin_subgr"/>
</dbReference>
<dbReference type="Gene3D" id="3.40.30.10">
    <property type="entry name" value="Glutaredoxin"/>
    <property type="match status" value="1"/>
</dbReference>
<evidence type="ECO:0000256" key="1">
    <source>
        <dbReference type="SAM" id="Phobius"/>
    </source>
</evidence>
<reference evidence="3 4" key="1">
    <citation type="submission" date="2019-01" db="EMBL/GenBank/DDBJ databases">
        <title>Draft genome sequence of Psathyrella aberdarensis IHI B618.</title>
        <authorList>
            <person name="Buettner E."/>
            <person name="Kellner H."/>
        </authorList>
    </citation>
    <scope>NUCLEOTIDE SEQUENCE [LARGE SCALE GENOMIC DNA]</scope>
    <source>
        <strain evidence="3 4">IHI B618</strain>
    </source>
</reference>
<keyword evidence="1" id="KW-0812">Transmembrane</keyword>